<feature type="domain" description="MORF/ORRM1/DAG-like MORF" evidence="4">
    <location>
        <begin position="91"/>
        <end position="182"/>
    </location>
</feature>
<dbReference type="InterPro" id="IPR039206">
    <property type="entry name" value="MORF/ORRM1/DAG-like"/>
</dbReference>
<feature type="compositionally biased region" description="Pro residues" evidence="3">
    <location>
        <begin position="233"/>
        <end position="260"/>
    </location>
</feature>
<gene>
    <name evidence="5" type="ORF">HID58_003316</name>
</gene>
<evidence type="ECO:0000313" key="5">
    <source>
        <dbReference type="EMBL" id="KAH0943679.1"/>
    </source>
</evidence>
<name>A0ABQ8EPS2_BRANA</name>
<evidence type="ECO:0000256" key="2">
    <source>
        <dbReference type="ARBA" id="ARBA00022946"/>
    </source>
</evidence>
<feature type="compositionally biased region" description="Low complexity" evidence="3">
    <location>
        <begin position="297"/>
        <end position="323"/>
    </location>
</feature>
<keyword evidence="2" id="KW-0809">Transit peptide</keyword>
<evidence type="ECO:0000256" key="1">
    <source>
        <dbReference type="ARBA" id="ARBA00022664"/>
    </source>
</evidence>
<dbReference type="PANTHER" id="PTHR31346">
    <property type="entry name" value="MULTIPLE ORGANELLAR RNA EDITING FACTOR 2, CHLOROPLASTIC-RELATED-RELATED"/>
    <property type="match status" value="1"/>
</dbReference>
<keyword evidence="1" id="KW-0507">mRNA processing</keyword>
<evidence type="ECO:0000256" key="3">
    <source>
        <dbReference type="SAM" id="MobiDB-lite"/>
    </source>
</evidence>
<keyword evidence="6" id="KW-1185">Reference proteome</keyword>
<dbReference type="EMBL" id="JAGKQM010000001">
    <property type="protein sequence ID" value="KAH0943679.1"/>
    <property type="molecule type" value="Genomic_DNA"/>
</dbReference>
<comment type="caution">
    <text evidence="5">The sequence shown here is derived from an EMBL/GenBank/DDBJ whole genome shotgun (WGS) entry which is preliminary data.</text>
</comment>
<dbReference type="InterPro" id="IPR054059">
    <property type="entry name" value="MORF/ORRM1/DAG-like_MORF"/>
</dbReference>
<reference evidence="5 6" key="1">
    <citation type="submission" date="2021-05" db="EMBL/GenBank/DDBJ databases">
        <title>Genome Assembly of Synthetic Allotetraploid Brassica napus Reveals Homoeologous Exchanges between Subgenomes.</title>
        <authorList>
            <person name="Davis J.T."/>
        </authorList>
    </citation>
    <scope>NUCLEOTIDE SEQUENCE [LARGE SCALE GENOMIC DNA]</scope>
    <source>
        <strain evidence="6">cv. Da-Ae</strain>
        <tissue evidence="5">Seedling</tissue>
    </source>
</reference>
<dbReference type="Pfam" id="PF21864">
    <property type="entry name" value="MORF_dom"/>
    <property type="match status" value="1"/>
</dbReference>
<feature type="compositionally biased region" description="Basic residues" evidence="3">
    <location>
        <begin position="211"/>
        <end position="220"/>
    </location>
</feature>
<dbReference type="PANTHER" id="PTHR31346:SF21">
    <property type="entry name" value="MULTIPLE ORGANELLAR RNA EDITING FACTOR 8, CHLOROPLASTIC_MITOCHONDRIAL"/>
    <property type="match status" value="1"/>
</dbReference>
<protein>
    <recommendedName>
        <fullName evidence="4">MORF/ORRM1/DAG-like MORF domain-containing protein</fullName>
    </recommendedName>
</protein>
<evidence type="ECO:0000259" key="4">
    <source>
        <dbReference type="Pfam" id="PF21864"/>
    </source>
</evidence>
<accession>A0ABQ8EPS2</accession>
<evidence type="ECO:0000313" key="6">
    <source>
        <dbReference type="Proteomes" id="UP000824890"/>
    </source>
</evidence>
<feature type="region of interest" description="Disordered" evidence="3">
    <location>
        <begin position="203"/>
        <end position="333"/>
    </location>
</feature>
<proteinExistence type="predicted"/>
<organism evidence="5 6">
    <name type="scientific">Brassica napus</name>
    <name type="common">Rape</name>
    <dbReference type="NCBI Taxonomy" id="3708"/>
    <lineage>
        <taxon>Eukaryota</taxon>
        <taxon>Viridiplantae</taxon>
        <taxon>Streptophyta</taxon>
        <taxon>Embryophyta</taxon>
        <taxon>Tracheophyta</taxon>
        <taxon>Spermatophyta</taxon>
        <taxon>Magnoliopsida</taxon>
        <taxon>eudicotyledons</taxon>
        <taxon>Gunneridae</taxon>
        <taxon>Pentapetalae</taxon>
        <taxon>rosids</taxon>
        <taxon>malvids</taxon>
        <taxon>Brassicales</taxon>
        <taxon>Brassicaceae</taxon>
        <taxon>Brassiceae</taxon>
        <taxon>Brassica</taxon>
    </lineage>
</organism>
<dbReference type="Proteomes" id="UP000824890">
    <property type="component" value="Unassembled WGS sequence"/>
</dbReference>
<sequence>MATRSISRSIPRLLTRSFASSAPLSKTPAAPSLLSSSRPLAAAALSSVLRGGFVSVKGLSSQATASSLKDPSPNWSNRPPKETILLDGCDFEHWLVVVDPPQGDLTRDEIIDGYIKTLAQIVGGEEEARMKIYSVSHRCYFAFGALVSEDLSHKLKELPNVRWVLPDSYLDVRNKDYGGEPFIDGRAVPYDYKYHEEWIRNNARANDKNKRNDHRPRNFNKRRDNMSGGSPPMGGPPPPQNYGAPPPPPNNMGGQRPPPNFGGAPPQNYMGGQRPPPNYGGAPLQNNMGGGGPPPNAGWSGNNYQQQSGGMQQPQYQNNYPPNRDGSGNPYQG</sequence>